<dbReference type="Proteomes" id="UP000326198">
    <property type="component" value="Unassembled WGS sequence"/>
</dbReference>
<keyword evidence="1" id="KW-0560">Oxidoreductase</keyword>
<evidence type="ECO:0000313" key="2">
    <source>
        <dbReference type="Proteomes" id="UP000326198"/>
    </source>
</evidence>
<protein>
    <submittedName>
        <fullName evidence="1">2OG-Fe dioxygenase-domain-containing protein</fullName>
    </submittedName>
</protein>
<dbReference type="Pfam" id="PF10014">
    <property type="entry name" value="2OG-Fe_Oxy_2"/>
    <property type="match status" value="1"/>
</dbReference>
<keyword evidence="1" id="KW-0223">Dioxygenase</keyword>
<keyword evidence="2" id="KW-1185">Reference proteome</keyword>
<evidence type="ECO:0000313" key="1">
    <source>
        <dbReference type="EMBL" id="KAE8380149.1"/>
    </source>
</evidence>
<dbReference type="EMBL" id="ML736185">
    <property type="protein sequence ID" value="KAE8380149.1"/>
    <property type="molecule type" value="Genomic_DNA"/>
</dbReference>
<proteinExistence type="predicted"/>
<dbReference type="GO" id="GO:0051213">
    <property type="term" value="F:dioxygenase activity"/>
    <property type="evidence" value="ECO:0007669"/>
    <property type="project" value="UniProtKB-KW"/>
</dbReference>
<gene>
    <name evidence="1" type="ORF">BDV26DRAFT_279802</name>
</gene>
<organism evidence="1 2">
    <name type="scientific">Aspergillus bertholletiae</name>
    <dbReference type="NCBI Taxonomy" id="1226010"/>
    <lineage>
        <taxon>Eukaryota</taxon>
        <taxon>Fungi</taxon>
        <taxon>Dikarya</taxon>
        <taxon>Ascomycota</taxon>
        <taxon>Pezizomycotina</taxon>
        <taxon>Eurotiomycetes</taxon>
        <taxon>Eurotiomycetidae</taxon>
        <taxon>Eurotiales</taxon>
        <taxon>Aspergillaceae</taxon>
        <taxon>Aspergillus</taxon>
        <taxon>Aspergillus subgen. Circumdati</taxon>
    </lineage>
</organism>
<dbReference type="InterPro" id="IPR018724">
    <property type="entry name" value="2OG-Fe_dioxygenase"/>
</dbReference>
<name>A0A5N7BEK9_9EURO</name>
<dbReference type="OrthoDB" id="5307791at2759"/>
<sequence>MNGHNILKPRNLNVLKHRYDASFYEAIATIMALRQTYIQDRFIFVKGEDMIPIIKGLGARDIDFELLKSISDQTGADPTLNYRAASFGRYCIDSEKRNIRRPEQQPYTLTIQEDYKRHDSGMPRDFMETPADMQENAVVQALMVFKALVFQDVSITPRDRLDYSSRSWVCMKFNGRVLTDSAGGIFGEPGLEGVHSDGSDHTMSVLWGCDNMRPESAVTFLHDNRETTGASVSEVEPTLIKARVQHRHFLDTLVFVDHDYKHSVMSLRQLCPSLIARRDVLVAFTRRPKMESHISGYCDSIVLHLKSPMQIPLQLP</sequence>
<accession>A0A5N7BEK9</accession>
<dbReference type="Gene3D" id="2.60.120.620">
    <property type="entry name" value="q2cbj1_9rhob like domain"/>
    <property type="match status" value="1"/>
</dbReference>
<reference evidence="1 2" key="1">
    <citation type="submission" date="2019-04" db="EMBL/GenBank/DDBJ databases">
        <title>Friends and foes A comparative genomics studyof 23 Aspergillus species from section Flavi.</title>
        <authorList>
            <consortium name="DOE Joint Genome Institute"/>
            <person name="Kjaerbolling I."/>
            <person name="Vesth T."/>
            <person name="Frisvad J.C."/>
            <person name="Nybo J.L."/>
            <person name="Theobald S."/>
            <person name="Kildgaard S."/>
            <person name="Isbrandt T."/>
            <person name="Kuo A."/>
            <person name="Sato A."/>
            <person name="Lyhne E.K."/>
            <person name="Kogle M.E."/>
            <person name="Wiebenga A."/>
            <person name="Kun R.S."/>
            <person name="Lubbers R.J."/>
            <person name="Makela M.R."/>
            <person name="Barry K."/>
            <person name="Chovatia M."/>
            <person name="Clum A."/>
            <person name="Daum C."/>
            <person name="Haridas S."/>
            <person name="He G."/>
            <person name="LaButti K."/>
            <person name="Lipzen A."/>
            <person name="Mondo S."/>
            <person name="Riley R."/>
            <person name="Salamov A."/>
            <person name="Simmons B.A."/>
            <person name="Magnuson J.K."/>
            <person name="Henrissat B."/>
            <person name="Mortensen U.H."/>
            <person name="Larsen T.O."/>
            <person name="Devries R.P."/>
            <person name="Grigoriev I.V."/>
            <person name="Machida M."/>
            <person name="Baker S.E."/>
            <person name="Andersen M.R."/>
        </authorList>
    </citation>
    <scope>NUCLEOTIDE SEQUENCE [LARGE SCALE GENOMIC DNA]</scope>
    <source>
        <strain evidence="1 2">IBT 29228</strain>
    </source>
</reference>
<dbReference type="AlphaFoldDB" id="A0A5N7BEK9"/>